<dbReference type="AlphaFoldDB" id="A0A0S4QTM3"/>
<organism evidence="1 2">
    <name type="scientific">Parafrankia irregularis</name>
    <dbReference type="NCBI Taxonomy" id="795642"/>
    <lineage>
        <taxon>Bacteria</taxon>
        <taxon>Bacillati</taxon>
        <taxon>Actinomycetota</taxon>
        <taxon>Actinomycetes</taxon>
        <taxon>Frankiales</taxon>
        <taxon>Frankiaceae</taxon>
        <taxon>Parafrankia</taxon>
    </lineage>
</organism>
<dbReference type="InterPro" id="IPR037217">
    <property type="entry name" value="Trp/Indoleamine_2_3_dOase-like"/>
</dbReference>
<name>A0A0S4QTM3_9ACTN</name>
<protein>
    <submittedName>
        <fullName evidence="1">Tryptophan 2,3-dioxygenase</fullName>
    </submittedName>
</protein>
<keyword evidence="1" id="KW-0223">Dioxygenase</keyword>
<dbReference type="Proteomes" id="UP000198802">
    <property type="component" value="Unassembled WGS sequence"/>
</dbReference>
<dbReference type="PANTHER" id="PTHR10138">
    <property type="entry name" value="TRYPTOPHAN 2,3-DIOXYGENASE"/>
    <property type="match status" value="1"/>
</dbReference>
<dbReference type="GO" id="GO:0004833">
    <property type="term" value="F:L-tryptophan 2,3-dioxygenase activity"/>
    <property type="evidence" value="ECO:0007669"/>
    <property type="project" value="InterPro"/>
</dbReference>
<dbReference type="PANTHER" id="PTHR10138:SF0">
    <property type="entry name" value="TRYPTOPHAN 2,3-DIOXYGENASE"/>
    <property type="match status" value="1"/>
</dbReference>
<dbReference type="GO" id="GO:0046872">
    <property type="term" value="F:metal ion binding"/>
    <property type="evidence" value="ECO:0007669"/>
    <property type="project" value="InterPro"/>
</dbReference>
<gene>
    <name evidence="1" type="ORF">Ga0074812_12394</name>
</gene>
<dbReference type="EMBL" id="FAOZ01000023">
    <property type="protein sequence ID" value="CUU58965.1"/>
    <property type="molecule type" value="Genomic_DNA"/>
</dbReference>
<dbReference type="Gene3D" id="1.20.58.480">
    <property type="match status" value="1"/>
</dbReference>
<sequence>MASSEDTATVQPSVDQASVGRDNGLTYASYLRLSEMLDQQRCRSLPVAHDELLFIAVHQVYELWFKVLLFELADVRDRMLGGDTYRARLRLRRCHEIERVLVNQVDVVDTMTPHGFLEFRGSLGTSSGFQSAQFREIEFLSGADDHGWLARAGWLTAEDRRRLSRRLAEPDLWDAFVVLLTRAGFPVATASQRSAALCEIAAGDDRYSELWELSEALIGHDQMWSSWRQRHQLTVLRQLGVRPGTAGSAGASYLAGRAQLKFYPELWEARTCFGGSAPV</sequence>
<keyword evidence="2" id="KW-1185">Reference proteome</keyword>
<reference evidence="2" key="1">
    <citation type="submission" date="2015-11" db="EMBL/GenBank/DDBJ databases">
        <authorList>
            <person name="Varghese N."/>
        </authorList>
    </citation>
    <scope>NUCLEOTIDE SEQUENCE [LARGE SCALE GENOMIC DNA]</scope>
    <source>
        <strain evidence="2">DSM 45899</strain>
    </source>
</reference>
<dbReference type="InterPro" id="IPR004981">
    <property type="entry name" value="Trp_2_3_dOase"/>
</dbReference>
<dbReference type="GO" id="GO:0019441">
    <property type="term" value="P:L-tryptophan catabolic process to kynurenine"/>
    <property type="evidence" value="ECO:0007669"/>
    <property type="project" value="InterPro"/>
</dbReference>
<dbReference type="Pfam" id="PF03301">
    <property type="entry name" value="Trp_dioxygenase"/>
    <property type="match status" value="2"/>
</dbReference>
<dbReference type="GO" id="GO:0019442">
    <property type="term" value="P:L-tryptophan catabolic process to acetyl-CoA"/>
    <property type="evidence" value="ECO:0007669"/>
    <property type="project" value="TreeGrafter"/>
</dbReference>
<dbReference type="SUPFAM" id="SSF140959">
    <property type="entry name" value="Indolic compounds 2,3-dioxygenase-like"/>
    <property type="match status" value="1"/>
</dbReference>
<proteinExistence type="predicted"/>
<evidence type="ECO:0000313" key="1">
    <source>
        <dbReference type="EMBL" id="CUU58965.1"/>
    </source>
</evidence>
<keyword evidence="1" id="KW-0560">Oxidoreductase</keyword>
<evidence type="ECO:0000313" key="2">
    <source>
        <dbReference type="Proteomes" id="UP000198802"/>
    </source>
</evidence>
<dbReference type="GO" id="GO:0020037">
    <property type="term" value="F:heme binding"/>
    <property type="evidence" value="ECO:0007669"/>
    <property type="project" value="InterPro"/>
</dbReference>
<accession>A0A0S4QTM3</accession>